<dbReference type="InterPro" id="IPR029044">
    <property type="entry name" value="Nucleotide-diphossugar_trans"/>
</dbReference>
<dbReference type="eggNOG" id="COG1216">
    <property type="taxonomic scope" value="Bacteria"/>
</dbReference>
<dbReference type="OrthoDB" id="9771846at2"/>
<feature type="domain" description="Glycosyltransferase 2-like" evidence="1">
    <location>
        <begin position="4"/>
        <end position="189"/>
    </location>
</feature>
<keyword evidence="3" id="KW-1185">Reference proteome</keyword>
<accession>A0A0S2KIN7</accession>
<dbReference type="KEGG" id="peo:AS203_02955"/>
<dbReference type="PANTHER" id="PTHR43179">
    <property type="entry name" value="RHAMNOSYLTRANSFERASE WBBL"/>
    <property type="match status" value="1"/>
</dbReference>
<dbReference type="Proteomes" id="UP000056252">
    <property type="component" value="Chromosome"/>
</dbReference>
<protein>
    <submittedName>
        <fullName evidence="2">Glycosyl transferase family 2</fullName>
    </submittedName>
</protein>
<organism evidence="2 3">
    <name type="scientific">Hoylesella enoeca</name>
    <dbReference type="NCBI Taxonomy" id="76123"/>
    <lineage>
        <taxon>Bacteria</taxon>
        <taxon>Pseudomonadati</taxon>
        <taxon>Bacteroidota</taxon>
        <taxon>Bacteroidia</taxon>
        <taxon>Bacteroidales</taxon>
        <taxon>Prevotellaceae</taxon>
        <taxon>Hoylesella</taxon>
    </lineage>
</organism>
<evidence type="ECO:0000313" key="2">
    <source>
        <dbReference type="EMBL" id="ALO48171.1"/>
    </source>
</evidence>
<name>A0A0S2KIN7_9BACT</name>
<dbReference type="RefSeq" id="WP_025066390.1">
    <property type="nucleotide sequence ID" value="NZ_CP013195.1"/>
</dbReference>
<dbReference type="EMBL" id="CP013195">
    <property type="protein sequence ID" value="ALO48171.1"/>
    <property type="molecule type" value="Genomic_DNA"/>
</dbReference>
<evidence type="ECO:0000313" key="3">
    <source>
        <dbReference type="Proteomes" id="UP000056252"/>
    </source>
</evidence>
<gene>
    <name evidence="2" type="ORF">AS203_02955</name>
</gene>
<keyword evidence="2" id="KW-0808">Transferase</keyword>
<dbReference type="CDD" id="cd04186">
    <property type="entry name" value="GT_2_like_c"/>
    <property type="match status" value="1"/>
</dbReference>
<dbReference type="PANTHER" id="PTHR43179:SF7">
    <property type="entry name" value="RHAMNOSYLTRANSFERASE WBBL"/>
    <property type="match status" value="1"/>
</dbReference>
<dbReference type="InterPro" id="IPR001173">
    <property type="entry name" value="Glyco_trans_2-like"/>
</dbReference>
<dbReference type="Pfam" id="PF00535">
    <property type="entry name" value="Glycos_transf_2"/>
    <property type="match status" value="1"/>
</dbReference>
<reference evidence="3" key="1">
    <citation type="submission" date="2015-11" db="EMBL/GenBank/DDBJ databases">
        <authorList>
            <person name="Holder M.E."/>
            <person name="Ajami N.J."/>
            <person name="Petrosino J.F."/>
        </authorList>
    </citation>
    <scope>NUCLEOTIDE SEQUENCE [LARGE SCALE GENOMIC DNA]</scope>
    <source>
        <strain evidence="3">F0113</strain>
    </source>
</reference>
<evidence type="ECO:0000259" key="1">
    <source>
        <dbReference type="Pfam" id="PF00535"/>
    </source>
</evidence>
<proteinExistence type="predicted"/>
<dbReference type="GO" id="GO:0016740">
    <property type="term" value="F:transferase activity"/>
    <property type="evidence" value="ECO:0007669"/>
    <property type="project" value="UniProtKB-KW"/>
</dbReference>
<dbReference type="Gene3D" id="3.90.550.10">
    <property type="entry name" value="Spore Coat Polysaccharide Biosynthesis Protein SpsA, Chain A"/>
    <property type="match status" value="1"/>
</dbReference>
<sequence>MKLSVVIVNYNVKHYLGQCLASLTRALADVEAEVFVVDNHSNDHSVAYIEAHFPDVKVISSAHNLGFARANNLAIRRCRGEFILLLNPDTIVGEQTICRAIRFMELHSEAGATGVRMLKTDGSDAMESRRGKPTVMTAFYKMSGLCAAFPLSRRFGRYYMSFLSWSEATQIDVVSGAFCLLRQAALKQVGLLDEDFFMYGEDIELSCRLLKAGWQNWYLPVKILHYKGESTQKSSFRYVHVFYGAMLIFFQKHYRHASFLLTGPIKIAIWIKASMALTRLFITKTRQNLGFFVDRKPECDYLFIGNEPSIDVCRNLANRKGLRARFIVANEMSLPTGHQGLTDGDRRIYVVYDTDAYSFDSIFDIFSNHHQSNVHLGTFWPQTQVIITAEDILQ</sequence>
<dbReference type="SUPFAM" id="SSF53448">
    <property type="entry name" value="Nucleotide-diphospho-sugar transferases"/>
    <property type="match status" value="1"/>
</dbReference>
<dbReference type="AlphaFoldDB" id="A0A0S2KIN7"/>
<dbReference type="STRING" id="76123.AS203_02955"/>